<dbReference type="PROSITE" id="PS00194">
    <property type="entry name" value="THIOREDOXIN_1"/>
    <property type="match status" value="1"/>
</dbReference>
<evidence type="ECO:0000256" key="5">
    <source>
        <dbReference type="ARBA" id="ARBA00023284"/>
    </source>
</evidence>
<dbReference type="SUPFAM" id="SSF52833">
    <property type="entry name" value="Thioredoxin-like"/>
    <property type="match status" value="1"/>
</dbReference>
<reference evidence="11" key="1">
    <citation type="submission" date="2020-09" db="EMBL/GenBank/DDBJ databases">
        <authorList>
            <person name="Blom J."/>
        </authorList>
    </citation>
    <scope>NUCLEOTIDE SEQUENCE</scope>
    <source>
        <strain evidence="11">No.66</strain>
    </source>
</reference>
<evidence type="ECO:0000256" key="8">
    <source>
        <dbReference type="PIRSR" id="PIRSR000077-1"/>
    </source>
</evidence>
<feature type="domain" description="Thioredoxin" evidence="10">
    <location>
        <begin position="1"/>
        <end position="108"/>
    </location>
</feature>
<evidence type="ECO:0000256" key="6">
    <source>
        <dbReference type="NCBIfam" id="TIGR01068"/>
    </source>
</evidence>
<dbReference type="GO" id="GO:0015035">
    <property type="term" value="F:protein-disulfide reductase activity"/>
    <property type="evidence" value="ECO:0007669"/>
    <property type="project" value="UniProtKB-UniRule"/>
</dbReference>
<feature type="active site" description="Nucleophile" evidence="8">
    <location>
        <position position="35"/>
    </location>
</feature>
<dbReference type="AlphaFoldDB" id="A0AAD1V2N0"/>
<dbReference type="CDD" id="cd02947">
    <property type="entry name" value="TRX_family"/>
    <property type="match status" value="1"/>
</dbReference>
<feature type="site" description="Contributes to redox potential value" evidence="8">
    <location>
        <position position="34"/>
    </location>
</feature>
<protein>
    <recommendedName>
        <fullName evidence="6 7">Thioredoxin</fullName>
    </recommendedName>
</protein>
<dbReference type="PIRSF" id="PIRSF000077">
    <property type="entry name" value="Thioredoxin"/>
    <property type="match status" value="1"/>
</dbReference>
<evidence type="ECO:0000256" key="7">
    <source>
        <dbReference type="PIRNR" id="PIRNR000077"/>
    </source>
</evidence>
<name>A0AAD1V2N0_PLAAG</name>
<feature type="disulfide bond" description="Redox-active" evidence="9">
    <location>
        <begin position="32"/>
        <end position="35"/>
    </location>
</feature>
<accession>A0AAD1V2N0</accession>
<keyword evidence="2" id="KW-0813">Transport</keyword>
<keyword evidence="5 9" id="KW-0676">Redox-active center</keyword>
<dbReference type="InterPro" id="IPR013766">
    <property type="entry name" value="Thioredoxin_domain"/>
</dbReference>
<dbReference type="FunFam" id="3.40.30.10:FF:000001">
    <property type="entry name" value="Thioredoxin"/>
    <property type="match status" value="1"/>
</dbReference>
<dbReference type="PRINTS" id="PR00421">
    <property type="entry name" value="THIOREDOXIN"/>
</dbReference>
<dbReference type="PANTHER" id="PTHR45663">
    <property type="entry name" value="GEO12009P1"/>
    <property type="match status" value="1"/>
</dbReference>
<evidence type="ECO:0000313" key="11">
    <source>
        <dbReference type="EMBL" id="CAD5911937.1"/>
    </source>
</evidence>
<evidence type="ECO:0000256" key="9">
    <source>
        <dbReference type="PIRSR" id="PIRSR000077-4"/>
    </source>
</evidence>
<dbReference type="Proteomes" id="UP001153761">
    <property type="component" value="Chromosome"/>
</dbReference>
<feature type="site" description="Contributes to redox potential value" evidence="8">
    <location>
        <position position="33"/>
    </location>
</feature>
<evidence type="ECO:0000256" key="2">
    <source>
        <dbReference type="ARBA" id="ARBA00022448"/>
    </source>
</evidence>
<keyword evidence="4 9" id="KW-1015">Disulfide bond</keyword>
<sequence length="114" mass="12495">MSNALPVTDASFKADVLESPIPVLVDFWAPWCGPCRMVAPVVEEIAEQYIGQLKVVKLNTDENPNTASQYGIRSIPTLMIFKDGQKVDMVVGAIPKTTLATTLEKYINSPKSNQ</sequence>
<dbReference type="NCBIfam" id="TIGR01068">
    <property type="entry name" value="thioredoxin"/>
    <property type="match status" value="1"/>
</dbReference>
<evidence type="ECO:0000259" key="10">
    <source>
        <dbReference type="PROSITE" id="PS51352"/>
    </source>
</evidence>
<dbReference type="InterPro" id="IPR017937">
    <property type="entry name" value="Thioredoxin_CS"/>
</dbReference>
<keyword evidence="3" id="KW-0249">Electron transport</keyword>
<feature type="site" description="Deprotonates C-terminal active site Cys" evidence="8">
    <location>
        <position position="26"/>
    </location>
</feature>
<gene>
    <name evidence="11" type="primary">trxA</name>
    <name evidence="11" type="ORF">PANO66_00102</name>
</gene>
<dbReference type="PROSITE" id="PS51352">
    <property type="entry name" value="THIOREDOXIN_2"/>
    <property type="match status" value="1"/>
</dbReference>
<dbReference type="RefSeq" id="WP_254032030.1">
    <property type="nucleotide sequence ID" value="NZ_JBEIHM010000008.1"/>
</dbReference>
<dbReference type="Gene3D" id="3.40.30.10">
    <property type="entry name" value="Glutaredoxin"/>
    <property type="match status" value="1"/>
</dbReference>
<evidence type="ECO:0000256" key="3">
    <source>
        <dbReference type="ARBA" id="ARBA00022982"/>
    </source>
</evidence>
<evidence type="ECO:0000256" key="1">
    <source>
        <dbReference type="ARBA" id="ARBA00008987"/>
    </source>
</evidence>
<evidence type="ECO:0000256" key="4">
    <source>
        <dbReference type="ARBA" id="ARBA00023157"/>
    </source>
</evidence>
<feature type="active site" description="Nucleophile" evidence="8">
    <location>
        <position position="32"/>
    </location>
</feature>
<dbReference type="PANTHER" id="PTHR45663:SF11">
    <property type="entry name" value="GEO12009P1"/>
    <property type="match status" value="1"/>
</dbReference>
<evidence type="ECO:0000313" key="12">
    <source>
        <dbReference type="Proteomes" id="UP001153761"/>
    </source>
</evidence>
<proteinExistence type="inferred from homology"/>
<dbReference type="InterPro" id="IPR036249">
    <property type="entry name" value="Thioredoxin-like_sf"/>
</dbReference>
<organism evidence="11 12">
    <name type="scientific">Planktothrix agardhii</name>
    <name type="common">Oscillatoria agardhii</name>
    <dbReference type="NCBI Taxonomy" id="1160"/>
    <lineage>
        <taxon>Bacteria</taxon>
        <taxon>Bacillati</taxon>
        <taxon>Cyanobacteriota</taxon>
        <taxon>Cyanophyceae</taxon>
        <taxon>Oscillatoriophycideae</taxon>
        <taxon>Oscillatoriales</taxon>
        <taxon>Microcoleaceae</taxon>
        <taxon>Planktothrix</taxon>
    </lineage>
</organism>
<dbReference type="Pfam" id="PF00085">
    <property type="entry name" value="Thioredoxin"/>
    <property type="match status" value="1"/>
</dbReference>
<dbReference type="InterPro" id="IPR005746">
    <property type="entry name" value="Thioredoxin"/>
</dbReference>
<dbReference type="GO" id="GO:0005737">
    <property type="term" value="C:cytoplasm"/>
    <property type="evidence" value="ECO:0007669"/>
    <property type="project" value="TreeGrafter"/>
</dbReference>
<dbReference type="EMBL" id="LR882963">
    <property type="protein sequence ID" value="CAD5911937.1"/>
    <property type="molecule type" value="Genomic_DNA"/>
</dbReference>
<comment type="similarity">
    <text evidence="1 7">Belongs to the thioredoxin family.</text>
</comment>